<dbReference type="InterPro" id="IPR004681">
    <property type="entry name" value="TRAP_DctM"/>
</dbReference>
<proteinExistence type="predicted"/>
<evidence type="ECO:0000256" key="2">
    <source>
        <dbReference type="ARBA" id="ARBA00022475"/>
    </source>
</evidence>
<keyword evidence="5 7" id="KW-1133">Transmembrane helix</keyword>
<feature type="transmembrane region" description="Helical" evidence="7">
    <location>
        <begin position="152"/>
        <end position="176"/>
    </location>
</feature>
<protein>
    <submittedName>
        <fullName evidence="9">TRAP transporter large permease subunit</fullName>
    </submittedName>
</protein>
<feature type="transmembrane region" description="Helical" evidence="7">
    <location>
        <begin position="188"/>
        <end position="212"/>
    </location>
</feature>
<feature type="domain" description="TRAP C4-dicarboxylate transport system permease DctM subunit" evidence="8">
    <location>
        <begin position="18"/>
        <end position="441"/>
    </location>
</feature>
<evidence type="ECO:0000259" key="8">
    <source>
        <dbReference type="Pfam" id="PF06808"/>
    </source>
</evidence>
<dbReference type="AlphaFoldDB" id="A0ABD4T765"/>
<feature type="transmembrane region" description="Helical" evidence="7">
    <location>
        <begin position="111"/>
        <end position="140"/>
    </location>
</feature>
<feature type="transmembrane region" description="Helical" evidence="7">
    <location>
        <begin position="38"/>
        <end position="59"/>
    </location>
</feature>
<keyword evidence="6 7" id="KW-0472">Membrane</keyword>
<dbReference type="Pfam" id="PF06808">
    <property type="entry name" value="DctM"/>
    <property type="match status" value="1"/>
</dbReference>
<evidence type="ECO:0000313" key="10">
    <source>
        <dbReference type="Proteomes" id="UP000031561"/>
    </source>
</evidence>
<gene>
    <name evidence="9" type="ORF">QQ91_0017205</name>
</gene>
<evidence type="ECO:0000256" key="7">
    <source>
        <dbReference type="SAM" id="Phobius"/>
    </source>
</evidence>
<dbReference type="GO" id="GO:0005886">
    <property type="term" value="C:plasma membrane"/>
    <property type="evidence" value="ECO:0007669"/>
    <property type="project" value="UniProtKB-SubCell"/>
</dbReference>
<evidence type="ECO:0000256" key="4">
    <source>
        <dbReference type="ARBA" id="ARBA00022692"/>
    </source>
</evidence>
<dbReference type="NCBIfam" id="TIGR00786">
    <property type="entry name" value="dctM"/>
    <property type="match status" value="1"/>
</dbReference>
<keyword evidence="2" id="KW-1003">Cell membrane</keyword>
<feature type="transmembrane region" description="Helical" evidence="7">
    <location>
        <begin position="377"/>
        <end position="404"/>
    </location>
</feature>
<feature type="transmembrane region" description="Helical" evidence="7">
    <location>
        <begin position="335"/>
        <end position="365"/>
    </location>
</feature>
<dbReference type="InterPro" id="IPR010656">
    <property type="entry name" value="DctM"/>
</dbReference>
<dbReference type="PANTHER" id="PTHR33362:SF7">
    <property type="entry name" value="SLL1103 PROTEIN"/>
    <property type="match status" value="1"/>
</dbReference>
<keyword evidence="4 7" id="KW-0812">Transmembrane</keyword>
<keyword evidence="3" id="KW-0997">Cell inner membrane</keyword>
<evidence type="ECO:0000256" key="1">
    <source>
        <dbReference type="ARBA" id="ARBA00004429"/>
    </source>
</evidence>
<dbReference type="RefSeq" id="WP_166276511.1">
    <property type="nucleotide sequence ID" value="NZ_JTHE03000100.1"/>
</dbReference>
<evidence type="ECO:0000256" key="6">
    <source>
        <dbReference type="ARBA" id="ARBA00023136"/>
    </source>
</evidence>
<dbReference type="PIRSF" id="PIRSF006066">
    <property type="entry name" value="HI0050"/>
    <property type="match status" value="1"/>
</dbReference>
<evidence type="ECO:0000256" key="3">
    <source>
        <dbReference type="ARBA" id="ARBA00022519"/>
    </source>
</evidence>
<feature type="transmembrane region" description="Helical" evidence="7">
    <location>
        <begin position="236"/>
        <end position="258"/>
    </location>
</feature>
<keyword evidence="10" id="KW-1185">Reference proteome</keyword>
<feature type="transmembrane region" description="Helical" evidence="7">
    <location>
        <begin position="71"/>
        <end position="91"/>
    </location>
</feature>
<dbReference type="EMBL" id="JTHE03000100">
    <property type="protein sequence ID" value="MCM1984564.1"/>
    <property type="molecule type" value="Genomic_DNA"/>
</dbReference>
<evidence type="ECO:0000313" key="9">
    <source>
        <dbReference type="EMBL" id="MCM1984564.1"/>
    </source>
</evidence>
<accession>A0ABD4T765</accession>
<comment type="subcellular location">
    <subcellularLocation>
        <location evidence="1">Cell inner membrane</location>
        <topology evidence="1">Multi-pass membrane protein</topology>
    </subcellularLocation>
</comment>
<evidence type="ECO:0000256" key="5">
    <source>
        <dbReference type="ARBA" id="ARBA00022989"/>
    </source>
</evidence>
<dbReference type="Proteomes" id="UP000031561">
    <property type="component" value="Unassembled WGS sequence"/>
</dbReference>
<feature type="transmembrane region" description="Helical" evidence="7">
    <location>
        <begin position="12"/>
        <end position="32"/>
    </location>
</feature>
<feature type="transmembrane region" description="Helical" evidence="7">
    <location>
        <begin position="294"/>
        <end position="315"/>
    </location>
</feature>
<comment type="caution">
    <text evidence="9">The sequence shown here is derived from an EMBL/GenBank/DDBJ whole genome shotgun (WGS) entry which is preliminary data.</text>
</comment>
<reference evidence="9 10" key="1">
    <citation type="journal article" date="2015" name="Genome Announc.">
        <title>Draft Genome Sequence of Filamentous Marine Cyanobacterium Lyngbya confervoides Strain BDU141951.</title>
        <authorList>
            <person name="Chandrababunaidu M.M."/>
            <person name="Sen D."/>
            <person name="Tripathy S."/>
        </authorList>
    </citation>
    <scope>NUCLEOTIDE SEQUENCE [LARGE SCALE GENOMIC DNA]</scope>
    <source>
        <strain evidence="9 10">BDU141951</strain>
    </source>
</reference>
<name>A0ABD4T765_9CYAN</name>
<dbReference type="PANTHER" id="PTHR33362">
    <property type="entry name" value="SIALIC ACID TRAP TRANSPORTER PERMEASE PROTEIN SIAT-RELATED"/>
    <property type="match status" value="1"/>
</dbReference>
<feature type="transmembrane region" description="Helical" evidence="7">
    <location>
        <begin position="424"/>
        <end position="448"/>
    </location>
</feature>
<sequence length="451" mass="48232">MGEWVIEIDTNWLGPWMFVAAFALLMLGYPVAFSLGGVALLFAGIGIAFGVFDPIFLTAMPERIFGTMSNYTLLAIPYFIFMGSVLEKTGIAERLLETMGILFGRVRGGLALAVVLVGALLAATTGVVAATVVAMGLIALPVMLRYGYDKQLATGVIAASGTLGQIIPPSVVLVVLGDQLGVSVGDLFIGSLLPGLIMTAAFALHVLVITWLRPDLAPPLPESLRQISRRQLGRQVLRAMLPPLVLILLVLGSIFFGLATPTEAGAMGCLGTIALAYANRQLTWGALQEVSDITLRTTTMVIFILFGSTAFSLVFRGLNGDQFMFNLLANLPGGTWGFIGVSMAVVFVLGFFIDFFEIAFIVVPLFVPVAKYLGLDLIWYGVILGTNLQTSFLTPPFGFALFYLRSVAPPQVSTQDIYRGVVPFILLQLGVLLLIILFPNLVSFLPALGAG</sequence>
<organism evidence="9 10">
    <name type="scientific">Lyngbya confervoides BDU141951</name>
    <dbReference type="NCBI Taxonomy" id="1574623"/>
    <lineage>
        <taxon>Bacteria</taxon>
        <taxon>Bacillati</taxon>
        <taxon>Cyanobacteriota</taxon>
        <taxon>Cyanophyceae</taxon>
        <taxon>Oscillatoriophycideae</taxon>
        <taxon>Oscillatoriales</taxon>
        <taxon>Microcoleaceae</taxon>
        <taxon>Lyngbya</taxon>
    </lineage>
</organism>